<evidence type="ECO:0000256" key="1">
    <source>
        <dbReference type="ARBA" id="ARBA00022573"/>
    </source>
</evidence>
<protein>
    <recommendedName>
        <fullName evidence="5">Cobalt-precorrin-5B C(1)-methyltransferase</fullName>
        <ecNumber evidence="5">2.1.1.195</ecNumber>
    </recommendedName>
    <alternativeName>
        <fullName evidence="5">Cobalt-precorrin-6A synthase</fullName>
    </alternativeName>
</protein>
<dbReference type="PANTHER" id="PTHR35863:SF1">
    <property type="entry name" value="COBALT-PRECORRIN-5B C(1)-METHYLTRANSFERASE"/>
    <property type="match status" value="1"/>
</dbReference>
<keyword evidence="4 5" id="KW-0949">S-adenosyl-L-methionine</keyword>
<dbReference type="InterPro" id="IPR036074">
    <property type="entry name" value="CbiD_sf"/>
</dbReference>
<reference evidence="6 7" key="1">
    <citation type="submission" date="2018-05" db="EMBL/GenBank/DDBJ databases">
        <title>Marinifilum breve JC075T sp. nov., a marine bacterium isolated from Yongle Blue Hole in the South China Sea.</title>
        <authorList>
            <person name="Fu T."/>
        </authorList>
    </citation>
    <scope>NUCLEOTIDE SEQUENCE [LARGE SCALE GENOMIC DNA]</scope>
    <source>
        <strain evidence="6 7">JC075</strain>
    </source>
</reference>
<evidence type="ECO:0000313" key="6">
    <source>
        <dbReference type="EMBL" id="PXX96059.1"/>
    </source>
</evidence>
<dbReference type="HAMAP" id="MF_00787">
    <property type="entry name" value="CbiD"/>
    <property type="match status" value="1"/>
</dbReference>
<dbReference type="Pfam" id="PF01888">
    <property type="entry name" value="CbiD"/>
    <property type="match status" value="1"/>
</dbReference>
<dbReference type="SUPFAM" id="SSF111342">
    <property type="entry name" value="CbiD-like"/>
    <property type="match status" value="1"/>
</dbReference>
<name>A0A2V3ZR37_9BACT</name>
<dbReference type="OrthoDB" id="6439987at2"/>
<gene>
    <name evidence="5" type="primary">cbiD</name>
    <name evidence="6" type="ORF">DF185_21125</name>
</gene>
<dbReference type="EMBL" id="QFLI01000013">
    <property type="protein sequence ID" value="PXX96059.1"/>
    <property type="molecule type" value="Genomic_DNA"/>
</dbReference>
<evidence type="ECO:0000256" key="2">
    <source>
        <dbReference type="ARBA" id="ARBA00022603"/>
    </source>
</evidence>
<dbReference type="GO" id="GO:0032259">
    <property type="term" value="P:methylation"/>
    <property type="evidence" value="ECO:0007669"/>
    <property type="project" value="UniProtKB-KW"/>
</dbReference>
<organism evidence="6 7">
    <name type="scientific">Marinifilum breve</name>
    <dbReference type="NCBI Taxonomy" id="2184082"/>
    <lineage>
        <taxon>Bacteria</taxon>
        <taxon>Pseudomonadati</taxon>
        <taxon>Bacteroidota</taxon>
        <taxon>Bacteroidia</taxon>
        <taxon>Marinilabiliales</taxon>
        <taxon>Marinifilaceae</taxon>
    </lineage>
</organism>
<dbReference type="GO" id="GO:0019251">
    <property type="term" value="P:anaerobic cobalamin biosynthetic process"/>
    <property type="evidence" value="ECO:0007669"/>
    <property type="project" value="UniProtKB-UniRule"/>
</dbReference>
<comment type="caution">
    <text evidence="6">The sequence shown here is derived from an EMBL/GenBank/DDBJ whole genome shotgun (WGS) entry which is preliminary data.</text>
</comment>
<dbReference type="GO" id="GO:0043780">
    <property type="term" value="F:cobalt-precorrin-5B C1-methyltransferase activity"/>
    <property type="evidence" value="ECO:0007669"/>
    <property type="project" value="RHEA"/>
</dbReference>
<dbReference type="UniPathway" id="UPA00148">
    <property type="reaction ID" value="UER00227"/>
</dbReference>
<comment type="pathway">
    <text evidence="5">Cofactor biosynthesis; adenosylcobalamin biosynthesis; cob(II)yrinate a,c-diamide from sirohydrochlorin (anaerobic route): step 6/10.</text>
</comment>
<dbReference type="Gene3D" id="3.30.2110.10">
    <property type="entry name" value="CbiD-like"/>
    <property type="match status" value="1"/>
</dbReference>
<dbReference type="Pfam" id="PF02571">
    <property type="entry name" value="CbiJ"/>
    <property type="match status" value="1"/>
</dbReference>
<proteinExistence type="inferred from homology"/>
<dbReference type="PANTHER" id="PTHR35863">
    <property type="entry name" value="COBALT-PRECORRIN-5B C(1)-METHYLTRANSFERASE"/>
    <property type="match status" value="1"/>
</dbReference>
<dbReference type="NCBIfam" id="NF000849">
    <property type="entry name" value="PRK00075.1-1"/>
    <property type="match status" value="1"/>
</dbReference>
<keyword evidence="2 5" id="KW-0489">Methyltransferase</keyword>
<comment type="similarity">
    <text evidence="5">Belongs to the CbiD family.</text>
</comment>
<comment type="function">
    <text evidence="5">Catalyzes the methylation of C-1 in cobalt-precorrin-5B to form cobalt-precorrin-6A.</text>
</comment>
<evidence type="ECO:0000256" key="5">
    <source>
        <dbReference type="HAMAP-Rule" id="MF_00787"/>
    </source>
</evidence>
<comment type="catalytic activity">
    <reaction evidence="5">
        <text>Co-precorrin-5B + S-adenosyl-L-methionine = Co-precorrin-6A + S-adenosyl-L-homocysteine</text>
        <dbReference type="Rhea" id="RHEA:26285"/>
        <dbReference type="ChEBI" id="CHEBI:57856"/>
        <dbReference type="ChEBI" id="CHEBI:59789"/>
        <dbReference type="ChEBI" id="CHEBI:60063"/>
        <dbReference type="ChEBI" id="CHEBI:60064"/>
        <dbReference type="EC" id="2.1.1.195"/>
    </reaction>
</comment>
<keyword evidence="3 5" id="KW-0808">Transferase</keyword>
<accession>A0A2V3ZR37</accession>
<dbReference type="EC" id="2.1.1.195" evidence="5"/>
<dbReference type="GO" id="GO:0016994">
    <property type="term" value="F:precorrin-6A reductase activity"/>
    <property type="evidence" value="ECO:0007669"/>
    <property type="project" value="InterPro"/>
</dbReference>
<dbReference type="RefSeq" id="WP_110363418.1">
    <property type="nucleotide sequence ID" value="NZ_QFLI01000013.1"/>
</dbReference>
<dbReference type="InterPro" id="IPR002748">
    <property type="entry name" value="CbiD"/>
</dbReference>
<dbReference type="InterPro" id="IPR003723">
    <property type="entry name" value="Precorrin-6x_reduct"/>
</dbReference>
<evidence type="ECO:0000256" key="4">
    <source>
        <dbReference type="ARBA" id="ARBA00022691"/>
    </source>
</evidence>
<dbReference type="NCBIfam" id="TIGR00312">
    <property type="entry name" value="cbiD"/>
    <property type="match status" value="1"/>
</dbReference>
<dbReference type="PROSITE" id="PS51014">
    <property type="entry name" value="COBK_CBIJ"/>
    <property type="match status" value="1"/>
</dbReference>
<keyword evidence="1 5" id="KW-0169">Cobalamin biosynthesis</keyword>
<dbReference type="AlphaFoldDB" id="A0A2V3ZR37"/>
<keyword evidence="7" id="KW-1185">Reference proteome</keyword>
<evidence type="ECO:0000313" key="7">
    <source>
        <dbReference type="Proteomes" id="UP000248079"/>
    </source>
</evidence>
<sequence>MVLIFGGTTEGKRVAELFDIIGQQYFYSTKTDSHKQIKGERVFGNMDSSKIKEFCQDKGIRLIVDAAHPFAVYLHDNIYQSAQELGIASIRYERKFPEIKSSIHVRLFDSYGCMTEALLQEEYQNILALTGVQTINKLRPLWDKRTCYFRILDTDLSRQKARETELDFQFVIPMDPKAGAEELAILTKKLNAEILLSKESGESGLFETKEKVAEQLNIPLWVVKRPELPAFDYVVDDPKSFLQQFYQVKKTSLKIEGQLRSGFTTGTCLTAATKACFIALAENKFPRWVEVELPGGEKARYAIFPENLSSKSASCVVIKDAGDDPDVIHGKEIGCELSFSENPGVQFERGKGVGVITLPGLQVPVGEPAINPVPRKMVSNVLEKLSDQYEMELAFKVKAFIPEGEELAKQTFNPRIGVEGGISIIGTTGIVKPLSNEAFLASIKQQVKVAKGNECSEIVLTSGKRSENRLKENFPNLPSVAFIHFGNLVGDTIQLGVDEGMERINVAIMFGKSVKLAEGNMNTHSKNVVFNADFVADLAKQTGYSDEIQNQIKELKLANAILDIIPFSEDEPFYNLVAQKCLENCQQLLNDSCSIQLFLLVGDEGMIIAK</sequence>
<dbReference type="Proteomes" id="UP000248079">
    <property type="component" value="Unassembled WGS sequence"/>
</dbReference>
<evidence type="ECO:0000256" key="3">
    <source>
        <dbReference type="ARBA" id="ARBA00022679"/>
    </source>
</evidence>